<evidence type="ECO:0000256" key="2">
    <source>
        <dbReference type="ARBA" id="ARBA00001946"/>
    </source>
</evidence>
<dbReference type="InterPro" id="IPR036397">
    <property type="entry name" value="RNaseH_sf"/>
</dbReference>
<keyword evidence="6" id="KW-0540">Nuclease</keyword>
<keyword evidence="10" id="KW-0460">Magnesium</keyword>
<dbReference type="InterPro" id="IPR012337">
    <property type="entry name" value="RNaseH-like_sf"/>
</dbReference>
<keyword evidence="13" id="KW-1185">Reference proteome</keyword>
<dbReference type="NCBIfam" id="NF001236">
    <property type="entry name" value="PRK00203.1"/>
    <property type="match status" value="1"/>
</dbReference>
<evidence type="ECO:0000259" key="11">
    <source>
        <dbReference type="PROSITE" id="PS50879"/>
    </source>
</evidence>
<evidence type="ECO:0000256" key="10">
    <source>
        <dbReference type="ARBA" id="ARBA00022842"/>
    </source>
</evidence>
<proteinExistence type="inferred from homology"/>
<dbReference type="PROSITE" id="PS50879">
    <property type="entry name" value="RNASE_H_1"/>
    <property type="match status" value="1"/>
</dbReference>
<comment type="cofactor">
    <cofactor evidence="2">
        <name>Mg(2+)</name>
        <dbReference type="ChEBI" id="CHEBI:18420"/>
    </cofactor>
</comment>
<evidence type="ECO:0000256" key="8">
    <source>
        <dbReference type="ARBA" id="ARBA00022759"/>
    </source>
</evidence>
<evidence type="ECO:0000313" key="13">
    <source>
        <dbReference type="Proteomes" id="UP000319499"/>
    </source>
</evidence>
<comment type="catalytic activity">
    <reaction evidence="1">
        <text>Endonucleolytic cleavage to 5'-phosphomonoester.</text>
        <dbReference type="EC" id="3.1.26.4"/>
    </reaction>
</comment>
<keyword evidence="8" id="KW-0255">Endonuclease</keyword>
<evidence type="ECO:0000256" key="6">
    <source>
        <dbReference type="ARBA" id="ARBA00022722"/>
    </source>
</evidence>
<dbReference type="PANTHER" id="PTHR10642:SF26">
    <property type="entry name" value="RIBONUCLEASE H1"/>
    <property type="match status" value="1"/>
</dbReference>
<reference evidence="12 13" key="1">
    <citation type="submission" date="2019-02" db="EMBL/GenBank/DDBJ databases">
        <title>Apibacter muscae sp. nov.: a novel member of the house fly microbiota.</title>
        <authorList>
            <person name="Park R."/>
        </authorList>
    </citation>
    <scope>NUCLEOTIDE SEQUENCE [LARGE SCALE GENOMIC DNA]</scope>
    <source>
        <strain evidence="12 13">AL1</strain>
    </source>
</reference>
<dbReference type="InterPro" id="IPR050092">
    <property type="entry name" value="RNase_H"/>
</dbReference>
<dbReference type="GO" id="GO:0004523">
    <property type="term" value="F:RNA-DNA hybrid ribonuclease activity"/>
    <property type="evidence" value="ECO:0007669"/>
    <property type="project" value="UniProtKB-EC"/>
</dbReference>
<dbReference type="CDD" id="cd09278">
    <property type="entry name" value="RNase_HI_prokaryote_like"/>
    <property type="match status" value="1"/>
</dbReference>
<evidence type="ECO:0000256" key="5">
    <source>
        <dbReference type="ARBA" id="ARBA00012180"/>
    </source>
</evidence>
<comment type="similarity">
    <text evidence="3">Belongs to the RNase H family.</text>
</comment>
<dbReference type="Proteomes" id="UP000319499">
    <property type="component" value="Unassembled WGS sequence"/>
</dbReference>
<dbReference type="AlphaFoldDB" id="A0A563DL55"/>
<gene>
    <name evidence="12" type="ORF">ETU09_01025</name>
</gene>
<keyword evidence="9 12" id="KW-0378">Hydrolase</keyword>
<dbReference type="InterPro" id="IPR022892">
    <property type="entry name" value="RNaseHI"/>
</dbReference>
<dbReference type="GO" id="GO:0043137">
    <property type="term" value="P:DNA replication, removal of RNA primer"/>
    <property type="evidence" value="ECO:0007669"/>
    <property type="project" value="TreeGrafter"/>
</dbReference>
<dbReference type="SUPFAM" id="SSF53098">
    <property type="entry name" value="Ribonuclease H-like"/>
    <property type="match status" value="1"/>
</dbReference>
<evidence type="ECO:0000256" key="1">
    <source>
        <dbReference type="ARBA" id="ARBA00000077"/>
    </source>
</evidence>
<feature type="domain" description="RNase H type-1" evidence="11">
    <location>
        <begin position="1"/>
        <end position="138"/>
    </location>
</feature>
<dbReference type="RefSeq" id="WP_146261199.1">
    <property type="nucleotide sequence ID" value="NZ_SELG01000024.1"/>
</dbReference>
<dbReference type="GO" id="GO:0003676">
    <property type="term" value="F:nucleic acid binding"/>
    <property type="evidence" value="ECO:0007669"/>
    <property type="project" value="InterPro"/>
</dbReference>
<evidence type="ECO:0000256" key="4">
    <source>
        <dbReference type="ARBA" id="ARBA00011245"/>
    </source>
</evidence>
<dbReference type="PANTHER" id="PTHR10642">
    <property type="entry name" value="RIBONUCLEASE H1"/>
    <property type="match status" value="1"/>
</dbReference>
<dbReference type="Gene3D" id="3.30.420.10">
    <property type="entry name" value="Ribonuclease H-like superfamily/Ribonuclease H"/>
    <property type="match status" value="1"/>
</dbReference>
<comment type="caution">
    <text evidence="12">The sequence shown here is derived from an EMBL/GenBank/DDBJ whole genome shotgun (WGS) entry which is preliminary data.</text>
</comment>
<evidence type="ECO:0000256" key="7">
    <source>
        <dbReference type="ARBA" id="ARBA00022723"/>
    </source>
</evidence>
<accession>A0A563DL55</accession>
<dbReference type="EC" id="3.1.26.4" evidence="5"/>
<keyword evidence="7" id="KW-0479">Metal-binding</keyword>
<name>A0A563DL55_9FLAO</name>
<dbReference type="Pfam" id="PF00075">
    <property type="entry name" value="RNase_H"/>
    <property type="match status" value="1"/>
</dbReference>
<evidence type="ECO:0000313" key="12">
    <source>
        <dbReference type="EMBL" id="TWP30613.1"/>
    </source>
</evidence>
<sequence>MIEVFTDGASSGNPGKGGYGILMRLKGTSYEKTFSEGFRLTTNNRMELLAVIVALENITKPNQQVIIYSDSKYVVDAINLKWIFGWEKKSFSKVKNSDLWLRFLKVYRKHKVNFIWVKGHNGHPENERVDFLATSAIKKDHLKIDSEYERTTHSEGLL</sequence>
<protein>
    <recommendedName>
        <fullName evidence="5">ribonuclease H</fullName>
        <ecNumber evidence="5">3.1.26.4</ecNumber>
    </recommendedName>
</protein>
<dbReference type="InterPro" id="IPR002156">
    <property type="entry name" value="RNaseH_domain"/>
</dbReference>
<evidence type="ECO:0000256" key="9">
    <source>
        <dbReference type="ARBA" id="ARBA00022801"/>
    </source>
</evidence>
<comment type="subunit">
    <text evidence="4">Monomer.</text>
</comment>
<dbReference type="EMBL" id="SELH01000011">
    <property type="protein sequence ID" value="TWP30613.1"/>
    <property type="molecule type" value="Genomic_DNA"/>
</dbReference>
<evidence type="ECO:0000256" key="3">
    <source>
        <dbReference type="ARBA" id="ARBA00005300"/>
    </source>
</evidence>
<dbReference type="GO" id="GO:0046872">
    <property type="term" value="F:metal ion binding"/>
    <property type="evidence" value="ECO:0007669"/>
    <property type="project" value="UniProtKB-KW"/>
</dbReference>
<dbReference type="OrthoDB" id="7845843at2"/>
<organism evidence="12 13">
    <name type="scientific">Apibacter muscae</name>
    <dbReference type="NCBI Taxonomy" id="2509004"/>
    <lineage>
        <taxon>Bacteria</taxon>
        <taxon>Pseudomonadati</taxon>
        <taxon>Bacteroidota</taxon>
        <taxon>Flavobacteriia</taxon>
        <taxon>Flavobacteriales</taxon>
        <taxon>Weeksellaceae</taxon>
        <taxon>Apibacter</taxon>
    </lineage>
</organism>